<sequence>MVLNEKLDAVIRRGRPRARWIQDVERDLITMGIRGSRRKAGDRTRPKPTSGFRSRTSSWRSQL</sequence>
<dbReference type="OrthoDB" id="6619389at2759"/>
<gene>
    <name evidence="2" type="ORF">LSTR_LSTR013990</name>
</gene>
<feature type="region of interest" description="Disordered" evidence="1">
    <location>
        <begin position="32"/>
        <end position="63"/>
    </location>
</feature>
<dbReference type="SMR" id="A0A482WVC8"/>
<reference evidence="2 3" key="1">
    <citation type="journal article" date="2017" name="Gigascience">
        <title>Genome sequence of the small brown planthopper, Laodelphax striatellus.</title>
        <authorList>
            <person name="Zhu J."/>
            <person name="Jiang F."/>
            <person name="Wang X."/>
            <person name="Yang P."/>
            <person name="Bao Y."/>
            <person name="Zhao W."/>
            <person name="Wang W."/>
            <person name="Lu H."/>
            <person name="Wang Q."/>
            <person name="Cui N."/>
            <person name="Li J."/>
            <person name="Chen X."/>
            <person name="Luo L."/>
            <person name="Yu J."/>
            <person name="Kang L."/>
            <person name="Cui F."/>
        </authorList>
    </citation>
    <scope>NUCLEOTIDE SEQUENCE [LARGE SCALE GENOMIC DNA]</scope>
    <source>
        <strain evidence="2">Lst14</strain>
    </source>
</reference>
<accession>A0A482WVC8</accession>
<dbReference type="EMBL" id="QKKF02023871">
    <property type="protein sequence ID" value="RZF37569.1"/>
    <property type="molecule type" value="Genomic_DNA"/>
</dbReference>
<evidence type="ECO:0000313" key="3">
    <source>
        <dbReference type="Proteomes" id="UP000291343"/>
    </source>
</evidence>
<keyword evidence="3" id="KW-1185">Reference proteome</keyword>
<organism evidence="2 3">
    <name type="scientific">Laodelphax striatellus</name>
    <name type="common">Small brown planthopper</name>
    <name type="synonym">Delphax striatella</name>
    <dbReference type="NCBI Taxonomy" id="195883"/>
    <lineage>
        <taxon>Eukaryota</taxon>
        <taxon>Metazoa</taxon>
        <taxon>Ecdysozoa</taxon>
        <taxon>Arthropoda</taxon>
        <taxon>Hexapoda</taxon>
        <taxon>Insecta</taxon>
        <taxon>Pterygota</taxon>
        <taxon>Neoptera</taxon>
        <taxon>Paraneoptera</taxon>
        <taxon>Hemiptera</taxon>
        <taxon>Auchenorrhyncha</taxon>
        <taxon>Fulgoroidea</taxon>
        <taxon>Delphacidae</taxon>
        <taxon>Criomorphinae</taxon>
        <taxon>Laodelphax</taxon>
    </lineage>
</organism>
<dbReference type="Proteomes" id="UP000291343">
    <property type="component" value="Unassembled WGS sequence"/>
</dbReference>
<dbReference type="AlphaFoldDB" id="A0A482WVC8"/>
<comment type="caution">
    <text evidence="2">The sequence shown here is derived from an EMBL/GenBank/DDBJ whole genome shotgun (WGS) entry which is preliminary data.</text>
</comment>
<evidence type="ECO:0000256" key="1">
    <source>
        <dbReference type="SAM" id="MobiDB-lite"/>
    </source>
</evidence>
<dbReference type="InParanoid" id="A0A482WVC8"/>
<name>A0A482WVC8_LAOST</name>
<evidence type="ECO:0000313" key="2">
    <source>
        <dbReference type="EMBL" id="RZF37569.1"/>
    </source>
</evidence>
<protein>
    <submittedName>
        <fullName evidence="2">Uncharacterized protein</fullName>
    </submittedName>
</protein>
<proteinExistence type="predicted"/>
<feature type="compositionally biased region" description="Polar residues" evidence="1">
    <location>
        <begin position="51"/>
        <end position="63"/>
    </location>
</feature>